<keyword evidence="2" id="KW-1185">Reference proteome</keyword>
<dbReference type="EMBL" id="BPLR01020963">
    <property type="protein sequence ID" value="GIX84408.1"/>
    <property type="molecule type" value="Genomic_DNA"/>
</dbReference>
<name>A0AAV4NKQ8_CAEEX</name>
<protein>
    <submittedName>
        <fullName evidence="1">Uncharacterized protein</fullName>
    </submittedName>
</protein>
<evidence type="ECO:0000313" key="1">
    <source>
        <dbReference type="EMBL" id="GIX84408.1"/>
    </source>
</evidence>
<dbReference type="Proteomes" id="UP001054945">
    <property type="component" value="Unassembled WGS sequence"/>
</dbReference>
<comment type="caution">
    <text evidence="1">The sequence shown here is derived from an EMBL/GenBank/DDBJ whole genome shotgun (WGS) entry which is preliminary data.</text>
</comment>
<gene>
    <name evidence="1" type="ORF">CEXT_431751</name>
</gene>
<evidence type="ECO:0000313" key="2">
    <source>
        <dbReference type="Proteomes" id="UP001054945"/>
    </source>
</evidence>
<reference evidence="1 2" key="1">
    <citation type="submission" date="2021-06" db="EMBL/GenBank/DDBJ databases">
        <title>Caerostris extrusa draft genome.</title>
        <authorList>
            <person name="Kono N."/>
            <person name="Arakawa K."/>
        </authorList>
    </citation>
    <scope>NUCLEOTIDE SEQUENCE [LARGE SCALE GENOMIC DNA]</scope>
</reference>
<sequence>MHNAEVRTTFCIRLCKDRDVVNYLCRVKVADLWSAEVFRRGRGVPEQQRRGGIKFVFAGLRTLAGISQENVKASFDCRKIYGKLRSTCTGSCKTCAKCSKSRVSINRLIKY</sequence>
<proteinExistence type="predicted"/>
<dbReference type="AlphaFoldDB" id="A0AAV4NKQ8"/>
<organism evidence="1 2">
    <name type="scientific">Caerostris extrusa</name>
    <name type="common">Bark spider</name>
    <name type="synonym">Caerostris bankana</name>
    <dbReference type="NCBI Taxonomy" id="172846"/>
    <lineage>
        <taxon>Eukaryota</taxon>
        <taxon>Metazoa</taxon>
        <taxon>Ecdysozoa</taxon>
        <taxon>Arthropoda</taxon>
        <taxon>Chelicerata</taxon>
        <taxon>Arachnida</taxon>
        <taxon>Araneae</taxon>
        <taxon>Araneomorphae</taxon>
        <taxon>Entelegynae</taxon>
        <taxon>Araneoidea</taxon>
        <taxon>Araneidae</taxon>
        <taxon>Caerostris</taxon>
    </lineage>
</organism>
<accession>A0AAV4NKQ8</accession>